<sequence>MKHVDATLVLNTALAQAERMGVAVCVTVVDAAAWPVAFARMDGAPLGVIDVSNKKARTAALFHMDSAEFAQVAHPNGGAYTLEATNGGLTSFGGGIVLKDAKGTIVGGIGVSGASTEDDISIAQSAARTLAA</sequence>
<evidence type="ECO:0000313" key="4">
    <source>
        <dbReference type="Proteomes" id="UP000321891"/>
    </source>
</evidence>
<dbReference type="EMBL" id="BAMV01000007">
    <property type="protein sequence ID" value="GAN59832.1"/>
    <property type="molecule type" value="Genomic_DNA"/>
</dbReference>
<dbReference type="InterPro" id="IPR052517">
    <property type="entry name" value="GlcG_carb_metab_protein"/>
</dbReference>
<reference evidence="2 4" key="2">
    <citation type="submission" date="2019-07" db="EMBL/GenBank/DDBJ databases">
        <title>Whole genome shotgun sequence of Acetobacter cibinongensis NBRC 16605.</title>
        <authorList>
            <person name="Hosoyama A."/>
            <person name="Uohara A."/>
            <person name="Ohji S."/>
            <person name="Ichikawa N."/>
        </authorList>
    </citation>
    <scope>NUCLEOTIDE SEQUENCE [LARGE SCALE GENOMIC DNA]</scope>
    <source>
        <strain evidence="2 4">NBRC 16605</strain>
    </source>
</reference>
<accession>A0A6N3SPN8</accession>
<dbReference type="STRING" id="1231339.Abci_007_235"/>
<comment type="caution">
    <text evidence="1">The sequence shown here is derived from an EMBL/GenBank/DDBJ whole genome shotgun (WGS) entry which is preliminary data.</text>
</comment>
<evidence type="ECO:0000313" key="3">
    <source>
        <dbReference type="Proteomes" id="UP000032671"/>
    </source>
</evidence>
<evidence type="ECO:0008006" key="5">
    <source>
        <dbReference type="Google" id="ProtNLM"/>
    </source>
</evidence>
<dbReference type="Gene3D" id="3.30.450.150">
    <property type="entry name" value="Haem-degrading domain"/>
    <property type="match status" value="1"/>
</dbReference>
<dbReference type="PANTHER" id="PTHR34309">
    <property type="entry name" value="SLR1406 PROTEIN"/>
    <property type="match status" value="1"/>
</dbReference>
<dbReference type="EMBL" id="BJVU01000008">
    <property type="protein sequence ID" value="GEL59355.1"/>
    <property type="molecule type" value="Genomic_DNA"/>
</dbReference>
<dbReference type="PANTHER" id="PTHR34309:SF1">
    <property type="entry name" value="PROTEIN GLCG"/>
    <property type="match status" value="1"/>
</dbReference>
<accession>A0A0D6N1G1</accession>
<dbReference type="SUPFAM" id="SSF143744">
    <property type="entry name" value="GlcG-like"/>
    <property type="match status" value="1"/>
</dbReference>
<name>A0A0D6N1G1_9PROT</name>
<dbReference type="Proteomes" id="UP000032671">
    <property type="component" value="Unassembled WGS sequence"/>
</dbReference>
<dbReference type="Pfam" id="PF03928">
    <property type="entry name" value="HbpS-like"/>
    <property type="match status" value="1"/>
</dbReference>
<evidence type="ECO:0000313" key="2">
    <source>
        <dbReference type="EMBL" id="GEL59355.1"/>
    </source>
</evidence>
<dbReference type="InterPro" id="IPR005624">
    <property type="entry name" value="PduO/GlcC-like"/>
</dbReference>
<keyword evidence="4" id="KW-1185">Reference proteome</keyword>
<reference evidence="1 3" key="1">
    <citation type="submission" date="2012-11" db="EMBL/GenBank/DDBJ databases">
        <title>Whole genome sequence of Acetobacter cibinongensis 4H-1.</title>
        <authorList>
            <person name="Azuma Y."/>
            <person name="Higashiura N."/>
            <person name="Hirakawa H."/>
            <person name="Matsushita K."/>
        </authorList>
    </citation>
    <scope>NUCLEOTIDE SEQUENCE [LARGE SCALE GENOMIC DNA]</scope>
    <source>
        <strain evidence="1 3">4H-1</strain>
    </source>
</reference>
<gene>
    <name evidence="1" type="ORF">Abci_007_235</name>
    <name evidence="2" type="ORF">ACI01nite_19570</name>
</gene>
<organism evidence="1 3">
    <name type="scientific">Acetobacter cibinongensis</name>
    <dbReference type="NCBI Taxonomy" id="146475"/>
    <lineage>
        <taxon>Bacteria</taxon>
        <taxon>Pseudomonadati</taxon>
        <taxon>Pseudomonadota</taxon>
        <taxon>Alphaproteobacteria</taxon>
        <taxon>Acetobacterales</taxon>
        <taxon>Acetobacteraceae</taxon>
        <taxon>Acetobacter</taxon>
    </lineage>
</organism>
<dbReference type="AlphaFoldDB" id="A0A0D6N1G1"/>
<protein>
    <recommendedName>
        <fullName evidence="5">Heme-binding protein</fullName>
    </recommendedName>
</protein>
<proteinExistence type="predicted"/>
<evidence type="ECO:0000313" key="1">
    <source>
        <dbReference type="EMBL" id="GAN59832.1"/>
    </source>
</evidence>
<dbReference type="InterPro" id="IPR038084">
    <property type="entry name" value="PduO/GlcC-like_sf"/>
</dbReference>
<dbReference type="Proteomes" id="UP000321891">
    <property type="component" value="Unassembled WGS sequence"/>
</dbReference>
<dbReference type="RefSeq" id="WP_048837874.1">
    <property type="nucleotide sequence ID" value="NZ_BAMV01000007.1"/>
</dbReference>